<dbReference type="RefSeq" id="WP_016172029.1">
    <property type="nucleotide sequence ID" value="NZ_ASWK01000001.1"/>
</dbReference>
<keyword evidence="3" id="KW-1185">Reference proteome</keyword>
<dbReference type="Proteomes" id="UP000014127">
    <property type="component" value="Unassembled WGS sequence"/>
</dbReference>
<evidence type="ECO:0000313" key="3">
    <source>
        <dbReference type="Proteomes" id="UP000014127"/>
    </source>
</evidence>
<organism evidence="2 3">
    <name type="scientific">Enterococcus dispar ATCC 51266</name>
    <dbReference type="NCBI Taxonomy" id="1139219"/>
    <lineage>
        <taxon>Bacteria</taxon>
        <taxon>Bacillati</taxon>
        <taxon>Bacillota</taxon>
        <taxon>Bacilli</taxon>
        <taxon>Lactobacillales</taxon>
        <taxon>Enterococcaceae</taxon>
        <taxon>Enterococcus</taxon>
    </lineage>
</organism>
<dbReference type="PATRIC" id="fig|1139219.3.peg.814"/>
<dbReference type="GO" id="GO:0016747">
    <property type="term" value="F:acyltransferase activity, transferring groups other than amino-acyl groups"/>
    <property type="evidence" value="ECO:0007669"/>
    <property type="project" value="InterPro"/>
</dbReference>
<dbReference type="CDD" id="cd04301">
    <property type="entry name" value="NAT_SF"/>
    <property type="match status" value="1"/>
</dbReference>
<dbReference type="eggNOG" id="COG1247">
    <property type="taxonomic scope" value="Bacteria"/>
</dbReference>
<evidence type="ECO:0000259" key="1">
    <source>
        <dbReference type="PROSITE" id="PS51186"/>
    </source>
</evidence>
<dbReference type="PROSITE" id="PS51186">
    <property type="entry name" value="GNAT"/>
    <property type="match status" value="1"/>
</dbReference>
<name>S0KWC1_9ENTE</name>
<protein>
    <recommendedName>
        <fullName evidence="1">N-acetyltransferase domain-containing protein</fullName>
    </recommendedName>
</protein>
<dbReference type="Pfam" id="PF13673">
    <property type="entry name" value="Acetyltransf_10"/>
    <property type="match status" value="1"/>
</dbReference>
<feature type="domain" description="N-acetyltransferase" evidence="1">
    <location>
        <begin position="1"/>
        <end position="146"/>
    </location>
</feature>
<accession>S0KWC1</accession>
<comment type="caution">
    <text evidence="2">The sequence shown here is derived from an EMBL/GenBank/DDBJ whole genome shotgun (WGS) entry which is preliminary data.</text>
</comment>
<dbReference type="OrthoDB" id="9789053at2"/>
<dbReference type="HOGENOM" id="CLU_117112_5_0_9"/>
<dbReference type="AlphaFoldDB" id="S0KWC1"/>
<dbReference type="InterPro" id="IPR000182">
    <property type="entry name" value="GNAT_dom"/>
</dbReference>
<dbReference type="STRING" id="44009.RV01_GL000026"/>
<proteinExistence type="predicted"/>
<sequence length="155" mass="18394">MRFTWVKETAEWERTIPLIAQVPWPAGAYLARQMENNKLRDWEDVLICWENEELVGFCALLRKDILKETALTPFISMVFVSEKYRGKRMSEKFVKKAEQKAYSLDFKSTFIATQHVGLYEKFGYHKIAEQIDIFNRCLSIYQKNLIVSSKDDRRK</sequence>
<gene>
    <name evidence="2" type="ORF">OMK_00846</name>
</gene>
<dbReference type="InterPro" id="IPR016181">
    <property type="entry name" value="Acyl_CoA_acyltransferase"/>
</dbReference>
<dbReference type="EMBL" id="AHYR01000003">
    <property type="protein sequence ID" value="EOT43491.1"/>
    <property type="molecule type" value="Genomic_DNA"/>
</dbReference>
<reference evidence="2 3" key="1">
    <citation type="submission" date="2013-03" db="EMBL/GenBank/DDBJ databases">
        <title>The Genome Sequence of Enterococcus dispar ATCC_51266 (Illumina only assembly).</title>
        <authorList>
            <consortium name="The Broad Institute Genomics Platform"/>
            <consortium name="The Broad Institute Genome Sequencing Center for Infectious Disease"/>
            <person name="Earl A."/>
            <person name="Russ C."/>
            <person name="Gilmore M."/>
            <person name="Surin D."/>
            <person name="Walker B."/>
            <person name="Young S."/>
            <person name="Zeng Q."/>
            <person name="Gargeya S."/>
            <person name="Fitzgerald M."/>
            <person name="Haas B."/>
            <person name="Abouelleil A."/>
            <person name="Allen A.W."/>
            <person name="Alvarado L."/>
            <person name="Arachchi H.M."/>
            <person name="Berlin A.M."/>
            <person name="Chapman S.B."/>
            <person name="Gainer-Dewar J."/>
            <person name="Goldberg J."/>
            <person name="Griggs A."/>
            <person name="Gujja S."/>
            <person name="Hansen M."/>
            <person name="Howarth C."/>
            <person name="Imamovic A."/>
            <person name="Ireland A."/>
            <person name="Larimer J."/>
            <person name="McCowan C."/>
            <person name="Murphy C."/>
            <person name="Pearson M."/>
            <person name="Poon T.W."/>
            <person name="Priest M."/>
            <person name="Roberts A."/>
            <person name="Saif S."/>
            <person name="Shea T."/>
            <person name="Sisk P."/>
            <person name="Sykes S."/>
            <person name="Wortman J."/>
            <person name="Nusbaum C."/>
            <person name="Birren B."/>
        </authorList>
    </citation>
    <scope>NUCLEOTIDE SEQUENCE [LARGE SCALE GENOMIC DNA]</scope>
    <source>
        <strain evidence="2 3">ATCC 51266</strain>
    </source>
</reference>
<dbReference type="SUPFAM" id="SSF55729">
    <property type="entry name" value="Acyl-CoA N-acyltransferases (Nat)"/>
    <property type="match status" value="1"/>
</dbReference>
<evidence type="ECO:0000313" key="2">
    <source>
        <dbReference type="EMBL" id="EOT43491.1"/>
    </source>
</evidence>
<dbReference type="Gene3D" id="3.40.630.30">
    <property type="match status" value="1"/>
</dbReference>